<dbReference type="AlphaFoldDB" id="A0A6H1Z9C7"/>
<sequence>MAIVRRFTKYPTLDELANIESVVIVDLAGPAPLTTIGSRVCCIVGEFLKGPYIPTRPSSIGDLIDQFGSFSSVIPHAAIANRAQGNGFLALARKKFATNGLIIQRVDLRAASAASGVAGTGQLTSLTFGGTPTPSTQDFVLPAGFRFSDQAGALATKIVCLAEDVTVPKGSTMPYVVSGVDVFFNTGVDATAAGLDAIDTVFDTMATFGFPTTMTLAVVAPDLYIPGTVVVTSSVDAAYAAAILKTLPNEEPANTINVIWSAMQSTAIATNLDANEVDSSASGPGRMAVLRCASQVAKPANNAAAEAAFGAGNRDARNIWVYPHVRVNPQLTDVITGAQTADTDFPQSGLDGFMASILSTQNPEQNPGEPGQEVLQSILSLETPTLGTFTLADYINFRTFGMAVLRKDPSSGWEFQSGVTSDVTDAAKSEIKRQRMADYLNDNFAAIAAKYNKKLASSDRRDCLLAEYTRFLENLKSSNNPAGQRIEDFAVDIDGGNTQTLMDAGIFVDRIDVKMLQDMRTIVIQSTCGETVTIQVAS</sequence>
<dbReference type="EMBL" id="MT143972">
    <property type="protein sequence ID" value="QJA44051.1"/>
    <property type="molecule type" value="Genomic_DNA"/>
</dbReference>
<gene>
    <name evidence="1" type="ORF">TM448A00065_0097</name>
</gene>
<name>A0A6H1Z9C7_9ZZZZ</name>
<evidence type="ECO:0000313" key="1">
    <source>
        <dbReference type="EMBL" id="QJA44051.1"/>
    </source>
</evidence>
<reference evidence="1" key="1">
    <citation type="submission" date="2020-03" db="EMBL/GenBank/DDBJ databases">
        <title>The deep terrestrial virosphere.</title>
        <authorList>
            <person name="Holmfeldt K."/>
            <person name="Nilsson E."/>
            <person name="Simone D."/>
            <person name="Lopez-Fernandez M."/>
            <person name="Wu X."/>
            <person name="de Brujin I."/>
            <person name="Lundin D."/>
            <person name="Andersson A."/>
            <person name="Bertilsson S."/>
            <person name="Dopson M."/>
        </authorList>
    </citation>
    <scope>NUCLEOTIDE SEQUENCE</scope>
    <source>
        <strain evidence="1">TM448A00065</strain>
    </source>
</reference>
<proteinExistence type="predicted"/>
<organism evidence="1">
    <name type="scientific">viral metagenome</name>
    <dbReference type="NCBI Taxonomy" id="1070528"/>
    <lineage>
        <taxon>unclassified sequences</taxon>
        <taxon>metagenomes</taxon>
        <taxon>organismal metagenomes</taxon>
    </lineage>
</organism>
<accession>A0A6H1Z9C7</accession>
<protein>
    <recommendedName>
        <fullName evidence="2">Tail sheath protein</fullName>
    </recommendedName>
</protein>
<evidence type="ECO:0008006" key="2">
    <source>
        <dbReference type="Google" id="ProtNLM"/>
    </source>
</evidence>